<reference evidence="7 8" key="1">
    <citation type="submission" date="2024-02" db="EMBL/GenBank/DDBJ databases">
        <authorList>
            <person name="Chen Y."/>
            <person name="Shah S."/>
            <person name="Dougan E. K."/>
            <person name="Thang M."/>
            <person name="Chan C."/>
        </authorList>
    </citation>
    <scope>NUCLEOTIDE SEQUENCE [LARGE SCALE GENOMIC DNA]</scope>
</reference>
<evidence type="ECO:0000256" key="2">
    <source>
        <dbReference type="ARBA" id="ARBA00022801"/>
    </source>
</evidence>
<evidence type="ECO:0000259" key="6">
    <source>
        <dbReference type="Pfam" id="PF02837"/>
    </source>
</evidence>
<dbReference type="Gene3D" id="2.60.120.260">
    <property type="entry name" value="Galactose-binding domain-like"/>
    <property type="match status" value="1"/>
</dbReference>
<dbReference type="Pfam" id="PF02836">
    <property type="entry name" value="Glyco_hydro_2_C"/>
    <property type="match status" value="1"/>
</dbReference>
<protein>
    <submittedName>
        <fullName evidence="7">Beta-galactosidase (Beta-gal) (Lactase)</fullName>
    </submittedName>
</protein>
<evidence type="ECO:0000256" key="1">
    <source>
        <dbReference type="ARBA" id="ARBA00007401"/>
    </source>
</evidence>
<dbReference type="Pfam" id="PF02837">
    <property type="entry name" value="Glyco_hydro_2_N"/>
    <property type="match status" value="1"/>
</dbReference>
<keyword evidence="8" id="KW-1185">Reference proteome</keyword>
<evidence type="ECO:0000256" key="3">
    <source>
        <dbReference type="ARBA" id="ARBA00023295"/>
    </source>
</evidence>
<sequence>MGNSKIREKSALLTPWGSRLTETPWSEYPRPQLRRDSWRNLNGLWRCRIIGKESGDQRQSEHGPQDMLAVRDTDQQILVPFCLESTLGGVGQRLDPNEELWYHRTFNMEKLGSSKLLLHFEAVDYRTTVWLNGILVGKHLGGFSPFEFDITEAVRDSNDLVVLVTDATGNFQLRGKQSKSPHGIWYSRVSGIWQTVWLETVPPQYIKSLRIDSTLDPPCMHFKAAVEGENLELRVVVEKEGDPVEVTGSCDAALHLPFPGAKLWSPQQPYLYTLNLELLSEGVVVDRVQSYTGIRTIGKRQDQKHWRITLNNEICFHLGPLDQGWWPDGLLTAPSDEAMRSDIEFLKQAGFNMIRKHVKVEPRRYYYHCDVLGILVWQDQVSGTEKEGDCFKVPPWSRLEPNGQEAEWPEWARTQFLAELQEMVEALYSSPAIAVWVPFNEAWGQHDTEEIAKWLQSYDCSRLINIASGGNFFAVGDIVDHHNYPEPTFPIDARFQPFIKVVGEFGGHGLVLGEEHLWQTARKNWGYNVLKDIEELEVKYESSMQSLCDWMCRGIAAGVYTQTTDVECEVNGLLSYDRKVQKLAPAFLSKVHSRLWDKCAQLAARSGAQPFREPDPLILDMLSSVNNVVQDMVTPALHKIQHASAAPNSCQKDATKHCSTARSQVHCLGQHRDDISDDCRRDLGKSVPFVCSAAIDKHCDVLHVGILDCLQKYESELSGDCKDAFLATSKVIQSLNSAVQAPKAQAAQTLQPPKAVISSKPSGLLADRERSIDSQLAKFTGVKPKAPSMVSAIQQAEKQAEDQLAQDADKIESLLSQMSDKISNSSKPKVESHWPSFSVILSWLC</sequence>
<dbReference type="InterPro" id="IPR008979">
    <property type="entry name" value="Galactose-bd-like_sf"/>
</dbReference>
<dbReference type="InterPro" id="IPR006103">
    <property type="entry name" value="Glyco_hydro_2_cat"/>
</dbReference>
<dbReference type="Gene3D" id="2.60.40.10">
    <property type="entry name" value="Immunoglobulins"/>
    <property type="match status" value="1"/>
</dbReference>
<dbReference type="PANTHER" id="PTHR42732">
    <property type="entry name" value="BETA-GALACTOSIDASE"/>
    <property type="match status" value="1"/>
</dbReference>
<evidence type="ECO:0000259" key="4">
    <source>
        <dbReference type="Pfam" id="PF00703"/>
    </source>
</evidence>
<dbReference type="InterPro" id="IPR013783">
    <property type="entry name" value="Ig-like_fold"/>
</dbReference>
<comment type="similarity">
    <text evidence="1">Belongs to the glycosyl hydrolase 2 family.</text>
</comment>
<dbReference type="PANTHER" id="PTHR42732:SF2">
    <property type="entry name" value="BETA-MANNOSIDASE"/>
    <property type="match status" value="1"/>
</dbReference>
<dbReference type="SUPFAM" id="SSF51445">
    <property type="entry name" value="(Trans)glycosidases"/>
    <property type="match status" value="1"/>
</dbReference>
<dbReference type="InterPro" id="IPR036156">
    <property type="entry name" value="Beta-gal/glucu_dom_sf"/>
</dbReference>
<evidence type="ECO:0000259" key="5">
    <source>
        <dbReference type="Pfam" id="PF02836"/>
    </source>
</evidence>
<dbReference type="InterPro" id="IPR017853">
    <property type="entry name" value="GH"/>
</dbReference>
<dbReference type="SUPFAM" id="SSF49785">
    <property type="entry name" value="Galactose-binding domain-like"/>
    <property type="match status" value="1"/>
</dbReference>
<keyword evidence="2" id="KW-0378">Hydrolase</keyword>
<keyword evidence="3" id="KW-0326">Glycosidase</keyword>
<dbReference type="EMBL" id="CAXAMM010028892">
    <property type="protein sequence ID" value="CAK9063735.1"/>
    <property type="molecule type" value="Genomic_DNA"/>
</dbReference>
<dbReference type="Proteomes" id="UP001642464">
    <property type="component" value="Unassembled WGS sequence"/>
</dbReference>
<evidence type="ECO:0000313" key="8">
    <source>
        <dbReference type="Proteomes" id="UP001642464"/>
    </source>
</evidence>
<feature type="domain" description="Glycoside hydrolase family 2 catalytic" evidence="5">
    <location>
        <begin position="337"/>
        <end position="475"/>
    </location>
</feature>
<dbReference type="Pfam" id="PF00703">
    <property type="entry name" value="Glyco_hydro_2"/>
    <property type="match status" value="1"/>
</dbReference>
<dbReference type="InterPro" id="IPR006104">
    <property type="entry name" value="Glyco_hydro_2_N"/>
</dbReference>
<gene>
    <name evidence="7" type="ORF">SCF082_LOCUS32966</name>
</gene>
<proteinExistence type="inferred from homology"/>
<dbReference type="InterPro" id="IPR051913">
    <property type="entry name" value="GH2_Domain-Containing"/>
</dbReference>
<dbReference type="InterPro" id="IPR006102">
    <property type="entry name" value="Ig-like_GH2"/>
</dbReference>
<dbReference type="SUPFAM" id="SSF49303">
    <property type="entry name" value="beta-Galactosidase/glucuronidase domain"/>
    <property type="match status" value="1"/>
</dbReference>
<evidence type="ECO:0000313" key="7">
    <source>
        <dbReference type="EMBL" id="CAK9063735.1"/>
    </source>
</evidence>
<comment type="caution">
    <text evidence="7">The sequence shown here is derived from an EMBL/GenBank/DDBJ whole genome shotgun (WGS) entry which is preliminary data.</text>
</comment>
<dbReference type="Gene3D" id="3.20.20.80">
    <property type="entry name" value="Glycosidases"/>
    <property type="match status" value="1"/>
</dbReference>
<organism evidence="7 8">
    <name type="scientific">Durusdinium trenchii</name>
    <dbReference type="NCBI Taxonomy" id="1381693"/>
    <lineage>
        <taxon>Eukaryota</taxon>
        <taxon>Sar</taxon>
        <taxon>Alveolata</taxon>
        <taxon>Dinophyceae</taxon>
        <taxon>Suessiales</taxon>
        <taxon>Symbiodiniaceae</taxon>
        <taxon>Durusdinium</taxon>
    </lineage>
</organism>
<name>A0ABP0NIY2_9DINO</name>
<feature type="domain" description="Glycosyl hydrolases family 2 sugar binding" evidence="6">
    <location>
        <begin position="97"/>
        <end position="202"/>
    </location>
</feature>
<feature type="domain" description="Glycoside hydrolase family 2 immunoglobulin-like beta-sandwich" evidence="4">
    <location>
        <begin position="220"/>
        <end position="295"/>
    </location>
</feature>
<accession>A0ABP0NIY2</accession>